<dbReference type="CDD" id="cd07267">
    <property type="entry name" value="THT_Oxygenase_N"/>
    <property type="match status" value="1"/>
</dbReference>
<dbReference type="Gene3D" id="3.30.9.10">
    <property type="entry name" value="D-Amino Acid Oxidase, subunit A, domain 2"/>
    <property type="match status" value="1"/>
</dbReference>
<organism evidence="5 6">
    <name type="scientific">Exophiala xenobiotica</name>
    <dbReference type="NCBI Taxonomy" id="348802"/>
    <lineage>
        <taxon>Eukaryota</taxon>
        <taxon>Fungi</taxon>
        <taxon>Dikarya</taxon>
        <taxon>Ascomycota</taxon>
        <taxon>Pezizomycotina</taxon>
        <taxon>Eurotiomycetes</taxon>
        <taxon>Chaetothyriomycetidae</taxon>
        <taxon>Chaetothyriales</taxon>
        <taxon>Herpotrichiellaceae</taxon>
        <taxon>Exophiala</taxon>
    </lineage>
</organism>
<dbReference type="Gene3D" id="3.10.180.10">
    <property type="entry name" value="2,3-Dihydroxybiphenyl 1,2-Dioxygenase, domain 1"/>
    <property type="match status" value="2"/>
</dbReference>
<dbReference type="PROSITE" id="PS51819">
    <property type="entry name" value="VOC"/>
    <property type="match status" value="1"/>
</dbReference>
<evidence type="ECO:0000256" key="1">
    <source>
        <dbReference type="ARBA" id="ARBA00022630"/>
    </source>
</evidence>
<dbReference type="SUPFAM" id="SSF54593">
    <property type="entry name" value="Glyoxalase/Bleomycin resistance protein/Dihydroxybiphenyl dioxygenase"/>
    <property type="match status" value="1"/>
</dbReference>
<dbReference type="GeneID" id="25324521"/>
<evidence type="ECO:0000313" key="6">
    <source>
        <dbReference type="Proteomes" id="UP000054342"/>
    </source>
</evidence>
<dbReference type="GO" id="GO:0071949">
    <property type="term" value="F:FAD binding"/>
    <property type="evidence" value="ECO:0007669"/>
    <property type="project" value="InterPro"/>
</dbReference>
<gene>
    <name evidence="5" type="ORF">PV05_02613</name>
</gene>
<dbReference type="InterPro" id="IPR050641">
    <property type="entry name" value="RIFMO-like"/>
</dbReference>
<dbReference type="PRINTS" id="PR00420">
    <property type="entry name" value="RNGMNOXGNASE"/>
</dbReference>
<dbReference type="InterPro" id="IPR036188">
    <property type="entry name" value="FAD/NAD-bd_sf"/>
</dbReference>
<dbReference type="Pfam" id="PF00903">
    <property type="entry name" value="Glyoxalase"/>
    <property type="match status" value="1"/>
</dbReference>
<dbReference type="OrthoDB" id="2690153at2759"/>
<dbReference type="EMBL" id="KN847318">
    <property type="protein sequence ID" value="KIW58063.1"/>
    <property type="molecule type" value="Genomic_DNA"/>
</dbReference>
<evidence type="ECO:0000259" key="4">
    <source>
        <dbReference type="PROSITE" id="PS51819"/>
    </source>
</evidence>
<dbReference type="PANTHER" id="PTHR43004:SF8">
    <property type="entry name" value="FAD-BINDING DOMAIN-CONTAINING PROTEIN-RELATED"/>
    <property type="match status" value="1"/>
</dbReference>
<dbReference type="Proteomes" id="UP000054342">
    <property type="component" value="Unassembled WGS sequence"/>
</dbReference>
<evidence type="ECO:0000313" key="5">
    <source>
        <dbReference type="EMBL" id="KIW58063.1"/>
    </source>
</evidence>
<sequence length="890" mass="99658">MGEYLAETPNGYDQGLEVPVLIVGAGPSGATTALLLGRFDISTLVISRHQGTANTPRAHIFNQRAMEVLRDAGIEHLVKPIAAPKEDLEHVGWLHSLNGEEYGRVYAWGNKPDQVGEYLAASPCQMSDLPQSLLEPILVQEATKLGAEFRFNTEFISQEQLPDGRIRTIVRNRVANTTYRIISQYLVGADGARSSVLNSLDIPVDGKQLSLAFNVHIKADLTKYFAHRPGSMNWILNPQAPDWSATGSVRMVRPWNEFIVSMHPAEHLEHFEPTDKQVLHRLHQMFGDDTIPIELLGHFRWNINDQVARIWKKGSVLCIGDAVHRHPPINGLGSNTCISDAFNIAWKLAYVLKGLASPRILNSLTPERKPVGDGVVRRANDGMLVHRKLWALMGATEEERSQLRSLMREPTPEGQALRTKIRDLMEQTDDEFNALGIQMNQIYTHSQLTIVEPGDIAPELDGVNLVKQHVKSTYPGFHLPHVWLAKDGQSQRISTLDLSGAGCFTLFTGIGGEAWKQAAEEIMKETGIALKAYGIGVGQDYMDAYWGWQDIRGVDEDGVVLRHTPEMGSLSDSRVKLAKTQFVIYYHADLSKASKFLLDFGFEVAEQRGDDVIYFKGYGREPYCYVARRSHNCQPHWGGNAYLVDSREDLDKATTINGATTVSKLDGPGGGEIVTLKDPVGHPVHLVWGIQEKEPEIEQRNLRKLVVNYEDEKPRVGCGQRFQLGPAPVHKFGHYGVSYPPGTYQTMYDWYTQKLGLALSDVVTIDGKPAVAFFHIDHGLGYTDHHSFYLKPAKEGEKVDVSHSAFEVHDFDVQQLGHNYLESKGYKLSWGVGRHVLGSQIFDYWYDESGFEVEHYADGDLVNSETPVTREELGPHSMYIWGPERPTLRD</sequence>
<keyword evidence="1" id="KW-0285">Flavoprotein</keyword>
<dbReference type="FunFam" id="3.10.180.10:FF:000039">
    <property type="entry name" value="Trihydroxytoluene oxygenase (AFU_orthologue AFUA_8G02470)"/>
    <property type="match status" value="1"/>
</dbReference>
<accession>A0A0D2EQV6</accession>
<dbReference type="GO" id="GO:0016709">
    <property type="term" value="F:oxidoreductase activity, acting on paired donors, with incorporation or reduction of molecular oxygen, NAD(P)H as one donor, and incorporation of one atom of oxygen"/>
    <property type="evidence" value="ECO:0007669"/>
    <property type="project" value="UniProtKB-ARBA"/>
</dbReference>
<proteinExistence type="predicted"/>
<dbReference type="STRING" id="348802.A0A0D2EQV6"/>
<evidence type="ECO:0000256" key="2">
    <source>
        <dbReference type="ARBA" id="ARBA00022827"/>
    </source>
</evidence>
<keyword evidence="2" id="KW-0274">FAD</keyword>
<dbReference type="HOGENOM" id="CLU_324401_0_0_1"/>
<dbReference type="Gene3D" id="3.40.30.120">
    <property type="match status" value="1"/>
</dbReference>
<dbReference type="InterPro" id="IPR029068">
    <property type="entry name" value="Glyas_Bleomycin-R_OHBP_Dase"/>
</dbReference>
<dbReference type="SUPFAM" id="SSF51905">
    <property type="entry name" value="FAD/NAD(P)-binding domain"/>
    <property type="match status" value="1"/>
</dbReference>
<dbReference type="Gene3D" id="3.50.50.60">
    <property type="entry name" value="FAD/NAD(P)-binding domain"/>
    <property type="match status" value="1"/>
</dbReference>
<dbReference type="InterPro" id="IPR004360">
    <property type="entry name" value="Glyas_Fos-R_dOase_dom"/>
</dbReference>
<keyword evidence="6" id="KW-1185">Reference proteome</keyword>
<dbReference type="RefSeq" id="XP_013318647.1">
    <property type="nucleotide sequence ID" value="XM_013463193.1"/>
</dbReference>
<dbReference type="PANTHER" id="PTHR43004">
    <property type="entry name" value="TRK SYSTEM POTASSIUM UPTAKE PROTEIN"/>
    <property type="match status" value="1"/>
</dbReference>
<protein>
    <recommendedName>
        <fullName evidence="4">VOC domain-containing protein</fullName>
    </recommendedName>
</protein>
<dbReference type="AlphaFoldDB" id="A0A0D2EQV6"/>
<keyword evidence="3" id="KW-0560">Oxidoreductase</keyword>
<feature type="domain" description="VOC" evidence="4">
    <location>
        <begin position="731"/>
        <end position="858"/>
    </location>
</feature>
<name>A0A0D2EQV6_9EURO</name>
<dbReference type="InterPro" id="IPR002938">
    <property type="entry name" value="FAD-bd"/>
</dbReference>
<dbReference type="InterPro" id="IPR037523">
    <property type="entry name" value="VOC_core"/>
</dbReference>
<reference evidence="5 6" key="1">
    <citation type="submission" date="2015-01" db="EMBL/GenBank/DDBJ databases">
        <title>The Genome Sequence of Exophiala xenobiotica CBS118157.</title>
        <authorList>
            <consortium name="The Broad Institute Genomics Platform"/>
            <person name="Cuomo C."/>
            <person name="de Hoog S."/>
            <person name="Gorbushina A."/>
            <person name="Stielow B."/>
            <person name="Teixiera M."/>
            <person name="Abouelleil A."/>
            <person name="Chapman S.B."/>
            <person name="Priest M."/>
            <person name="Young S.K."/>
            <person name="Wortman J."/>
            <person name="Nusbaum C."/>
            <person name="Birren B."/>
        </authorList>
    </citation>
    <scope>NUCLEOTIDE SEQUENCE [LARGE SCALE GENOMIC DNA]</scope>
    <source>
        <strain evidence="5 6">CBS 118157</strain>
    </source>
</reference>
<dbReference type="Pfam" id="PF01494">
    <property type="entry name" value="FAD_binding_3"/>
    <property type="match status" value="1"/>
</dbReference>
<evidence type="ECO:0000256" key="3">
    <source>
        <dbReference type="ARBA" id="ARBA00023002"/>
    </source>
</evidence>